<evidence type="ECO:0008006" key="3">
    <source>
        <dbReference type="Google" id="ProtNLM"/>
    </source>
</evidence>
<dbReference type="AlphaFoldDB" id="A0A917UD95"/>
<name>A0A917UD95_9ACTN</name>
<reference evidence="1" key="1">
    <citation type="journal article" date="2014" name="Int. J. Syst. Evol. Microbiol.">
        <title>Complete genome sequence of Corynebacterium casei LMG S-19264T (=DSM 44701T), isolated from a smear-ripened cheese.</title>
        <authorList>
            <consortium name="US DOE Joint Genome Institute (JGI-PGF)"/>
            <person name="Walter F."/>
            <person name="Albersmeier A."/>
            <person name="Kalinowski J."/>
            <person name="Ruckert C."/>
        </authorList>
    </citation>
    <scope>NUCLEOTIDE SEQUENCE</scope>
    <source>
        <strain evidence="1">JCM 19831</strain>
    </source>
</reference>
<protein>
    <recommendedName>
        <fullName evidence="3">DUF2267 domain-containing protein</fullName>
    </recommendedName>
</protein>
<evidence type="ECO:0000313" key="2">
    <source>
        <dbReference type="Proteomes" id="UP000642070"/>
    </source>
</evidence>
<keyword evidence="2" id="KW-1185">Reference proteome</keyword>
<dbReference type="RefSeq" id="WP_229836706.1">
    <property type="nucleotide sequence ID" value="NZ_BMPI01000065.1"/>
</dbReference>
<organism evidence="1 2">
    <name type="scientific">Dactylosporangium sucinum</name>
    <dbReference type="NCBI Taxonomy" id="1424081"/>
    <lineage>
        <taxon>Bacteria</taxon>
        <taxon>Bacillati</taxon>
        <taxon>Actinomycetota</taxon>
        <taxon>Actinomycetes</taxon>
        <taxon>Micromonosporales</taxon>
        <taxon>Micromonosporaceae</taxon>
        <taxon>Dactylosporangium</taxon>
    </lineage>
</organism>
<sequence>MAVQYEELIRPVRQSLGDDETALRAVRATLETLAERIGKDEALHLVPALPPEVAPWLFTAGPAQRFDSAGFVSRVAHREDAPVEAAQRHAAVVMTALGQALDDETYRHLTARLPRTFAPLLPKGEFAGGVPADSFVRRVADRAGLDPAEAQRVAEVVLEILARRIGGEAEDLMTFLPVQLHPALRRGQETPDPDLAPEEFVVEVIRRTGFPQDRVIRYIRAVLSTVRDVVDDEEFFDVQVQLPGRYRELLREP</sequence>
<reference evidence="1" key="2">
    <citation type="submission" date="2020-09" db="EMBL/GenBank/DDBJ databases">
        <authorList>
            <person name="Sun Q."/>
            <person name="Ohkuma M."/>
        </authorList>
    </citation>
    <scope>NUCLEOTIDE SEQUENCE</scope>
    <source>
        <strain evidence="1">JCM 19831</strain>
    </source>
</reference>
<comment type="caution">
    <text evidence="1">The sequence shown here is derived from an EMBL/GenBank/DDBJ whole genome shotgun (WGS) entry which is preliminary data.</text>
</comment>
<dbReference type="Proteomes" id="UP000642070">
    <property type="component" value="Unassembled WGS sequence"/>
</dbReference>
<proteinExistence type="predicted"/>
<evidence type="ECO:0000313" key="1">
    <source>
        <dbReference type="EMBL" id="GGM72758.1"/>
    </source>
</evidence>
<dbReference type="InterPro" id="IPR038282">
    <property type="entry name" value="DUF2267_sf"/>
</dbReference>
<dbReference type="Pfam" id="PF10025">
    <property type="entry name" value="DUF2267"/>
    <property type="match status" value="2"/>
</dbReference>
<dbReference type="Gene3D" id="1.10.490.110">
    <property type="entry name" value="Uncharacterized conserved protein DUF2267"/>
    <property type="match status" value="2"/>
</dbReference>
<dbReference type="EMBL" id="BMPI01000065">
    <property type="protein sequence ID" value="GGM72758.1"/>
    <property type="molecule type" value="Genomic_DNA"/>
</dbReference>
<dbReference type="InterPro" id="IPR018727">
    <property type="entry name" value="DUF2267"/>
</dbReference>
<gene>
    <name evidence="1" type="ORF">GCM10007977_088060</name>
</gene>
<accession>A0A917UD95</accession>